<accession>A0A9D1IEK0</accession>
<reference evidence="1" key="1">
    <citation type="submission" date="2020-10" db="EMBL/GenBank/DDBJ databases">
        <authorList>
            <person name="Gilroy R."/>
        </authorList>
    </citation>
    <scope>NUCLEOTIDE SEQUENCE</scope>
    <source>
        <strain evidence="1">ChiGjej1B1-19959</strain>
    </source>
</reference>
<dbReference type="EMBL" id="DVMW01000011">
    <property type="protein sequence ID" value="HIU35206.1"/>
    <property type="molecule type" value="Genomic_DNA"/>
</dbReference>
<evidence type="ECO:0000313" key="1">
    <source>
        <dbReference type="EMBL" id="HIU35206.1"/>
    </source>
</evidence>
<protein>
    <submittedName>
        <fullName evidence="1">Uncharacterized protein</fullName>
    </submittedName>
</protein>
<evidence type="ECO:0000313" key="2">
    <source>
        <dbReference type="Proteomes" id="UP000824071"/>
    </source>
</evidence>
<dbReference type="AlphaFoldDB" id="A0A9D1IEK0"/>
<comment type="caution">
    <text evidence="1">The sequence shown here is derived from an EMBL/GenBank/DDBJ whole genome shotgun (WGS) entry which is preliminary data.</text>
</comment>
<dbReference type="Proteomes" id="UP000824071">
    <property type="component" value="Unassembled WGS sequence"/>
</dbReference>
<reference evidence="1" key="2">
    <citation type="journal article" date="2021" name="PeerJ">
        <title>Extensive microbial diversity within the chicken gut microbiome revealed by metagenomics and culture.</title>
        <authorList>
            <person name="Gilroy R."/>
            <person name="Ravi A."/>
            <person name="Getino M."/>
            <person name="Pursley I."/>
            <person name="Horton D.L."/>
            <person name="Alikhan N.F."/>
            <person name="Baker D."/>
            <person name="Gharbi K."/>
            <person name="Hall N."/>
            <person name="Watson M."/>
            <person name="Adriaenssens E.M."/>
            <person name="Foster-Nyarko E."/>
            <person name="Jarju S."/>
            <person name="Secka A."/>
            <person name="Antonio M."/>
            <person name="Oren A."/>
            <person name="Chaudhuri R.R."/>
            <person name="La Ragione R."/>
            <person name="Hildebrand F."/>
            <person name="Pallen M.J."/>
        </authorList>
    </citation>
    <scope>NUCLEOTIDE SEQUENCE</scope>
    <source>
        <strain evidence="1">ChiGjej1B1-19959</strain>
    </source>
</reference>
<organism evidence="1 2">
    <name type="scientific">Candidatus Fimenecus excrementigallinarum</name>
    <dbReference type="NCBI Taxonomy" id="2840816"/>
    <lineage>
        <taxon>Bacteria</taxon>
        <taxon>Bacillati</taxon>
        <taxon>Bacillota</taxon>
        <taxon>Clostridia</taxon>
        <taxon>Candidatus Fimenecus</taxon>
    </lineage>
</organism>
<proteinExistence type="predicted"/>
<gene>
    <name evidence="1" type="ORF">IAC53_01180</name>
</gene>
<name>A0A9D1IEK0_9FIRM</name>
<sequence length="76" mass="8555">MATSHENSATNLYVYEYKGTLSEKITYRKNLVNEIQSLCGNALDAFNADTMNETSFRLFAERAEAEGVAIYRLVPV</sequence>